<keyword evidence="1" id="KW-0472">Membrane</keyword>
<sequence length="174" mass="19956">MRQREKRKPFSYYIRVLHRDIGFFLIGLTAIYCISGVILIYRDTNFLKDEKVVEKQLKPDLKGSELSDALSLRKFKVTRNDGETIFFNEGTYNTTTGVARYSLQEPPVWLKSFNKLHMTSSKGPAAAFATIFGVLLLFMAISSFWMFKPNTKHFRRGIYLAVAGLVFAIVLLLL</sequence>
<dbReference type="EMBL" id="AP028055">
    <property type="protein sequence ID" value="BEH00299.1"/>
    <property type="molecule type" value="Genomic_DNA"/>
</dbReference>
<protein>
    <recommendedName>
        <fullName evidence="4">Peptidase</fullName>
    </recommendedName>
</protein>
<organism evidence="2 3">
    <name type="scientific">Bacteroides sedimenti</name>
    <dbReference type="NCBI Taxonomy" id="2136147"/>
    <lineage>
        <taxon>Bacteria</taxon>
        <taxon>Pseudomonadati</taxon>
        <taxon>Bacteroidota</taxon>
        <taxon>Bacteroidia</taxon>
        <taxon>Bacteroidales</taxon>
        <taxon>Bacteroidaceae</taxon>
        <taxon>Bacteroides</taxon>
    </lineage>
</organism>
<proteinExistence type="predicted"/>
<name>A0ABN6ZCF6_9BACE</name>
<dbReference type="InterPro" id="IPR032307">
    <property type="entry name" value="PepSY_TM-like_2"/>
</dbReference>
<evidence type="ECO:0000256" key="1">
    <source>
        <dbReference type="SAM" id="Phobius"/>
    </source>
</evidence>
<evidence type="ECO:0008006" key="4">
    <source>
        <dbReference type="Google" id="ProtNLM"/>
    </source>
</evidence>
<keyword evidence="3" id="KW-1185">Reference proteome</keyword>
<reference evidence="2 3" key="1">
    <citation type="submission" date="2023-04" db="EMBL/GenBank/DDBJ databases">
        <title>Draft genome sequence of acteroides sedimenti strain YN3PY1.</title>
        <authorList>
            <person name="Yoshida N."/>
        </authorList>
    </citation>
    <scope>NUCLEOTIDE SEQUENCE [LARGE SCALE GENOMIC DNA]</scope>
    <source>
        <strain evidence="2 3">YN3PY1</strain>
    </source>
</reference>
<evidence type="ECO:0000313" key="3">
    <source>
        <dbReference type="Proteomes" id="UP001496674"/>
    </source>
</evidence>
<dbReference type="PANTHER" id="PTHR40115:SF1">
    <property type="entry name" value="INNER MEMBRANE PROTEIN WITH PEPSY TM HELIX"/>
    <property type="match status" value="1"/>
</dbReference>
<feature type="transmembrane region" description="Helical" evidence="1">
    <location>
        <begin position="157"/>
        <end position="173"/>
    </location>
</feature>
<keyword evidence="1" id="KW-0812">Transmembrane</keyword>
<gene>
    <name evidence="2" type="ORF">BSYN_25630</name>
</gene>
<dbReference type="PANTHER" id="PTHR40115">
    <property type="entry name" value="INNER MEMBRANE PROTEIN WITH PEPSY TM HELIX"/>
    <property type="match status" value="1"/>
</dbReference>
<keyword evidence="1" id="KW-1133">Transmembrane helix</keyword>
<feature type="transmembrane region" description="Helical" evidence="1">
    <location>
        <begin position="21"/>
        <end position="41"/>
    </location>
</feature>
<accession>A0ABN6ZCF6</accession>
<dbReference type="Proteomes" id="UP001496674">
    <property type="component" value="Chromosome"/>
</dbReference>
<feature type="transmembrane region" description="Helical" evidence="1">
    <location>
        <begin position="125"/>
        <end position="145"/>
    </location>
</feature>
<evidence type="ECO:0000313" key="2">
    <source>
        <dbReference type="EMBL" id="BEH00299.1"/>
    </source>
</evidence>
<dbReference type="RefSeq" id="WP_353331520.1">
    <property type="nucleotide sequence ID" value="NZ_AP028055.1"/>
</dbReference>